<evidence type="ECO:0000259" key="2">
    <source>
        <dbReference type="Pfam" id="PF13843"/>
    </source>
</evidence>
<evidence type="ECO:0000313" key="4">
    <source>
        <dbReference type="Proteomes" id="UP000691718"/>
    </source>
</evidence>
<reference evidence="3" key="1">
    <citation type="submission" date="2021-04" db="EMBL/GenBank/DDBJ databases">
        <authorList>
            <person name="Tunstrom K."/>
        </authorList>
    </citation>
    <scope>NUCLEOTIDE SEQUENCE</scope>
</reference>
<gene>
    <name evidence="3" type="ORF">PAPOLLO_LOCUS14868</name>
</gene>
<dbReference type="InterPro" id="IPR029526">
    <property type="entry name" value="PGBD"/>
</dbReference>
<feature type="compositionally biased region" description="Low complexity" evidence="1">
    <location>
        <begin position="44"/>
        <end position="63"/>
    </location>
</feature>
<organism evidence="3 4">
    <name type="scientific">Parnassius apollo</name>
    <name type="common">Apollo butterfly</name>
    <name type="synonym">Papilio apollo</name>
    <dbReference type="NCBI Taxonomy" id="110799"/>
    <lineage>
        <taxon>Eukaryota</taxon>
        <taxon>Metazoa</taxon>
        <taxon>Ecdysozoa</taxon>
        <taxon>Arthropoda</taxon>
        <taxon>Hexapoda</taxon>
        <taxon>Insecta</taxon>
        <taxon>Pterygota</taxon>
        <taxon>Neoptera</taxon>
        <taxon>Endopterygota</taxon>
        <taxon>Lepidoptera</taxon>
        <taxon>Glossata</taxon>
        <taxon>Ditrysia</taxon>
        <taxon>Papilionoidea</taxon>
        <taxon>Papilionidae</taxon>
        <taxon>Parnassiinae</taxon>
        <taxon>Parnassini</taxon>
        <taxon>Parnassius</taxon>
        <taxon>Parnassius</taxon>
    </lineage>
</organism>
<sequence length="232" mass="26003">MQDPVISTNLVVIKKRAKMFLGGTLADKKKKKALLDEGDDFEVESGSSEPGSEVESEHLSVSSDINSEVDAEILSSEFESDDEVPLSEVRASRQSYYTGKDKTTKWQKEPFRSNVRSRAENIITHLPGVKTAARVKLSPLECFELFISDAMTDEIVNCTNEKILSRPTGDPQQSQTTKEEIKALYGLLFLSGRYLKICRNLQSKGPIHKEDFQVAPGTKIVKQNIRVKNVMY</sequence>
<keyword evidence="4" id="KW-1185">Reference proteome</keyword>
<accession>A0A8S3X6Y3</accession>
<feature type="domain" description="PiggyBac transposable element-derived protein" evidence="2">
    <location>
        <begin position="138"/>
        <end position="193"/>
    </location>
</feature>
<dbReference type="Pfam" id="PF13843">
    <property type="entry name" value="DDE_Tnp_1_7"/>
    <property type="match status" value="1"/>
</dbReference>
<dbReference type="EMBL" id="CAJQZP010000987">
    <property type="protein sequence ID" value="CAG5007143.1"/>
    <property type="molecule type" value="Genomic_DNA"/>
</dbReference>
<protein>
    <submittedName>
        <fullName evidence="3">(apollo) hypothetical protein</fullName>
    </submittedName>
</protein>
<comment type="caution">
    <text evidence="3">The sequence shown here is derived from an EMBL/GenBank/DDBJ whole genome shotgun (WGS) entry which is preliminary data.</text>
</comment>
<dbReference type="Proteomes" id="UP000691718">
    <property type="component" value="Unassembled WGS sequence"/>
</dbReference>
<feature type="region of interest" description="Disordered" evidence="1">
    <location>
        <begin position="39"/>
        <end position="65"/>
    </location>
</feature>
<proteinExistence type="predicted"/>
<dbReference type="AlphaFoldDB" id="A0A8S3X6Y3"/>
<dbReference type="OrthoDB" id="10057959at2759"/>
<name>A0A8S3X6Y3_PARAO</name>
<evidence type="ECO:0000313" key="3">
    <source>
        <dbReference type="EMBL" id="CAG5007143.1"/>
    </source>
</evidence>
<evidence type="ECO:0000256" key="1">
    <source>
        <dbReference type="SAM" id="MobiDB-lite"/>
    </source>
</evidence>